<dbReference type="PROSITE" id="PS50950">
    <property type="entry name" value="ZF_THAP"/>
    <property type="match status" value="1"/>
</dbReference>
<evidence type="ECO:0000256" key="5">
    <source>
        <dbReference type="PROSITE-ProRule" id="PRU00309"/>
    </source>
</evidence>
<reference evidence="8 9" key="1">
    <citation type="submission" date="2016-03" db="EMBL/GenBank/DDBJ databases">
        <title>EvidentialGene: Evidence-directed Construction of Genes on Genomes.</title>
        <authorList>
            <person name="Gilbert D.G."/>
            <person name="Choi J.-H."/>
            <person name="Mockaitis K."/>
            <person name="Colbourne J."/>
            <person name="Pfrender M."/>
        </authorList>
    </citation>
    <scope>NUCLEOTIDE SEQUENCE [LARGE SCALE GENOMIC DNA]</scope>
    <source>
        <strain evidence="8 9">Xinb3</strain>
        <tissue evidence="8">Complete organism</tissue>
    </source>
</reference>
<dbReference type="Pfam" id="PF21787">
    <property type="entry name" value="TNP-like_RNaseH_N"/>
    <property type="match status" value="1"/>
</dbReference>
<evidence type="ECO:0000313" key="8">
    <source>
        <dbReference type="EMBL" id="KZS06351.1"/>
    </source>
</evidence>
<dbReference type="Proteomes" id="UP000076858">
    <property type="component" value="Unassembled WGS sequence"/>
</dbReference>
<dbReference type="SMART" id="SM00980">
    <property type="entry name" value="THAP"/>
    <property type="match status" value="1"/>
</dbReference>
<feature type="region of interest" description="Disordered" evidence="6">
    <location>
        <begin position="131"/>
        <end position="163"/>
    </location>
</feature>
<dbReference type="AlphaFoldDB" id="A0A164NYG8"/>
<protein>
    <recommendedName>
        <fullName evidence="7">THAP-type domain-containing protein</fullName>
    </recommendedName>
</protein>
<dbReference type="InterPro" id="IPR006612">
    <property type="entry name" value="THAP_Znf"/>
</dbReference>
<sequence length="864" mass="98885">FYKCVVISLTKIVVQGQEMPEYCFIQGCPNNYRGKKTLGGATNLTNPKKLILFYVPKDEILKKIWSEKIPINGTDLKKTSRLCEFHFKEEDIVKEDKFIIDGQVKFILRQNWKLKNDAFPQIFPLDTVQRKPPAERKPLNDTTNTYKGLTPSRSRTSKEKLRNETGFKPTKKVATHIQEMVQIEPNEEAVDVYPSFEAITRSAVEENPTLIQQEIDSINLPSSSWRRGDVSFEGCINYFEIQEKEKSVAIQKIVSVDFKKRTFSHTILNREITDIEEKNGTFTSMAEVEYMLRKLHQARICPGIVNNPEKYPQQNSGLVRNGKLVDGIWRANNCSLVLSDTDTTNKCNCCKFLHRAMQMQMKRMKALKMHTKVNHKYLTMKQLSQKVAAKARNEARHKYKLKKKEEEIAEKLVVKTIIAKSRCKDKYNKDMRYEIEWLLECLLIRVKSPATYEHLRVNKILPLPSKDTLRKMISSMSPEFGFNDFALQCIKRNLKNKSLTERYGSLIEEDDSNISALDDSWQEQEEEEDSVPLETPDLADHGLVLMFRPFKERWIQPIGVFASKNAASGTQLHKIILQAIILLEDNDARVLTTVCDGSQPNNAAWKLFGISGCNSDTAALNNKMKHPTADGDIYFLRDVPHLFKCIRNHIFNHKEVQAAGKTIRYSDLLNLFEHDVKRGSTGLSVVPKLRPVHLWPNSFQRMNVKLAVQVLSKSVADGLHRYRTDENEELSAKFSGTEPLEKLIRLLDESFDVMNARCPIDGITERNWNGKCGRRAVLSNLFKCIEETEEAACGILPDNLLEDEVLLQDTTNVGPQDINMAKHAEETAIDLECFSWNYAVCNADSDPVVKSTEGNSTEDTIYEP</sequence>
<feature type="non-terminal residue" evidence="8">
    <location>
        <position position="1"/>
    </location>
</feature>
<feature type="compositionally biased region" description="Polar residues" evidence="6">
    <location>
        <begin position="140"/>
        <end position="154"/>
    </location>
</feature>
<evidence type="ECO:0000313" key="9">
    <source>
        <dbReference type="Proteomes" id="UP000076858"/>
    </source>
</evidence>
<dbReference type="InterPro" id="IPR038441">
    <property type="entry name" value="THAP_Znf_sf"/>
</dbReference>
<comment type="caution">
    <text evidence="8">The sequence shown here is derived from an EMBL/GenBank/DDBJ whole genome shotgun (WGS) entry which is preliminary data.</text>
</comment>
<dbReference type="InterPro" id="IPR048366">
    <property type="entry name" value="TNP-like_GBD"/>
</dbReference>
<keyword evidence="9" id="KW-1185">Reference proteome</keyword>
<gene>
    <name evidence="8" type="ORF">APZ42_030232</name>
</gene>
<evidence type="ECO:0000256" key="3">
    <source>
        <dbReference type="ARBA" id="ARBA00022833"/>
    </source>
</evidence>
<dbReference type="Pfam" id="PF21788">
    <property type="entry name" value="TNP-like_GBD"/>
    <property type="match status" value="1"/>
</dbReference>
<keyword evidence="4 5" id="KW-0238">DNA-binding</keyword>
<dbReference type="STRING" id="35525.A0A164NYG8"/>
<dbReference type="GO" id="GO:0008270">
    <property type="term" value="F:zinc ion binding"/>
    <property type="evidence" value="ECO:0007669"/>
    <property type="project" value="UniProtKB-KW"/>
</dbReference>
<feature type="non-terminal residue" evidence="8">
    <location>
        <position position="864"/>
    </location>
</feature>
<feature type="domain" description="THAP-type" evidence="7">
    <location>
        <begin position="19"/>
        <end position="123"/>
    </location>
</feature>
<keyword evidence="3" id="KW-0862">Zinc</keyword>
<keyword evidence="1" id="KW-0479">Metal-binding</keyword>
<evidence type="ECO:0000256" key="1">
    <source>
        <dbReference type="ARBA" id="ARBA00022723"/>
    </source>
</evidence>
<dbReference type="Gene3D" id="6.20.210.20">
    <property type="entry name" value="THAP domain"/>
    <property type="match status" value="1"/>
</dbReference>
<evidence type="ECO:0000256" key="2">
    <source>
        <dbReference type="ARBA" id="ARBA00022771"/>
    </source>
</evidence>
<evidence type="ECO:0000259" key="7">
    <source>
        <dbReference type="PROSITE" id="PS50950"/>
    </source>
</evidence>
<evidence type="ECO:0000256" key="4">
    <source>
        <dbReference type="ARBA" id="ARBA00023125"/>
    </source>
</evidence>
<dbReference type="Pfam" id="PF05485">
    <property type="entry name" value="THAP"/>
    <property type="match status" value="1"/>
</dbReference>
<dbReference type="InterPro" id="IPR048365">
    <property type="entry name" value="TNP-like_RNaseH_N"/>
</dbReference>
<accession>A0A164NYG8</accession>
<evidence type="ECO:0000256" key="6">
    <source>
        <dbReference type="SAM" id="MobiDB-lite"/>
    </source>
</evidence>
<proteinExistence type="predicted"/>
<keyword evidence="2 5" id="KW-0863">Zinc-finger</keyword>
<dbReference type="GO" id="GO:0003677">
    <property type="term" value="F:DNA binding"/>
    <property type="evidence" value="ECO:0007669"/>
    <property type="project" value="UniProtKB-UniRule"/>
</dbReference>
<dbReference type="EMBL" id="LRGB01002782">
    <property type="protein sequence ID" value="KZS06351.1"/>
    <property type="molecule type" value="Genomic_DNA"/>
</dbReference>
<organism evidence="8 9">
    <name type="scientific">Daphnia magna</name>
    <dbReference type="NCBI Taxonomy" id="35525"/>
    <lineage>
        <taxon>Eukaryota</taxon>
        <taxon>Metazoa</taxon>
        <taxon>Ecdysozoa</taxon>
        <taxon>Arthropoda</taxon>
        <taxon>Crustacea</taxon>
        <taxon>Branchiopoda</taxon>
        <taxon>Diplostraca</taxon>
        <taxon>Cladocera</taxon>
        <taxon>Anomopoda</taxon>
        <taxon>Daphniidae</taxon>
        <taxon>Daphnia</taxon>
    </lineage>
</organism>
<dbReference type="OrthoDB" id="6432529at2759"/>
<dbReference type="SUPFAM" id="SSF57716">
    <property type="entry name" value="Glucocorticoid receptor-like (DNA-binding domain)"/>
    <property type="match status" value="1"/>
</dbReference>
<name>A0A164NYG8_9CRUS</name>